<dbReference type="GO" id="GO:0005737">
    <property type="term" value="C:cytoplasm"/>
    <property type="evidence" value="ECO:0007669"/>
    <property type="project" value="UniProtKB-ARBA"/>
</dbReference>
<dbReference type="InterPro" id="IPR014717">
    <property type="entry name" value="Transl_elong_EF1B/ribsomal_bS6"/>
</dbReference>
<dbReference type="InterPro" id="IPR020814">
    <property type="entry name" value="Ribosomal_S6_plastid/chlpt"/>
</dbReference>
<reference evidence="3" key="1">
    <citation type="journal article" date="2018" name="PLoS ONE">
        <title>Plastid genome analysis of three Nemaliophycidae red algal species suggests environmental adaptation for iron limited habitats.</title>
        <authorList>
            <person name="Cho C.H."/>
            <person name="Choi J.W."/>
            <person name="Lam D.W."/>
            <person name="Kim K.M."/>
            <person name="Yoon H.S."/>
        </authorList>
    </citation>
    <scope>NUCLEOTIDE SEQUENCE</scope>
</reference>
<dbReference type="GO" id="GO:0003735">
    <property type="term" value="F:structural constituent of ribosome"/>
    <property type="evidence" value="ECO:0007669"/>
    <property type="project" value="InterPro"/>
</dbReference>
<evidence type="ECO:0000256" key="2">
    <source>
        <dbReference type="ARBA" id="ARBA00035537"/>
    </source>
</evidence>
<keyword evidence="3" id="KW-0689">Ribosomal protein</keyword>
<dbReference type="RefSeq" id="YP_009294298.1">
    <property type="nucleotide sequence ID" value="NC_031147.1"/>
</dbReference>
<dbReference type="GO" id="GO:0006412">
    <property type="term" value="P:translation"/>
    <property type="evidence" value="ECO:0007669"/>
    <property type="project" value="InterPro"/>
</dbReference>
<dbReference type="InterPro" id="IPR000529">
    <property type="entry name" value="Ribosomal_bS6"/>
</dbReference>
<dbReference type="Gene3D" id="3.30.70.60">
    <property type="match status" value="1"/>
</dbReference>
<geneLocation type="plastid" evidence="3"/>
<dbReference type="AlphaFoldDB" id="A0A1C9CH65"/>
<comment type="similarity">
    <text evidence="1">Belongs to the bacterial ribosomal protein bS6 family.</text>
</comment>
<protein>
    <recommendedName>
        <fullName evidence="2">30S ribosomal protein S6, chloroplastic</fullName>
    </recommendedName>
</protein>
<name>A0A1C9CH65_PALPL</name>
<dbReference type="Pfam" id="PF01250">
    <property type="entry name" value="Ribosomal_S6"/>
    <property type="match status" value="1"/>
</dbReference>
<keyword evidence="3" id="KW-0687">Ribonucleoprotein</keyword>
<accession>A0A1C9CH65</accession>
<dbReference type="GO" id="GO:0070181">
    <property type="term" value="F:small ribosomal subunit rRNA binding"/>
    <property type="evidence" value="ECO:0007669"/>
    <property type="project" value="TreeGrafter"/>
</dbReference>
<dbReference type="PANTHER" id="PTHR21011">
    <property type="entry name" value="MITOCHONDRIAL 28S RIBOSOMAL PROTEIN S6"/>
    <property type="match status" value="1"/>
</dbReference>
<dbReference type="CDD" id="cd15487">
    <property type="entry name" value="bS6_chloro_cyano"/>
    <property type="match status" value="1"/>
</dbReference>
<dbReference type="SUPFAM" id="SSF54995">
    <property type="entry name" value="Ribosomal protein S6"/>
    <property type="match status" value="1"/>
</dbReference>
<dbReference type="GO" id="GO:0005840">
    <property type="term" value="C:ribosome"/>
    <property type="evidence" value="ECO:0007669"/>
    <property type="project" value="UniProtKB-KW"/>
</dbReference>
<dbReference type="NCBIfam" id="TIGR00166">
    <property type="entry name" value="S6"/>
    <property type="match status" value="1"/>
</dbReference>
<gene>
    <name evidence="3" type="primary">rps6</name>
    <name evidence="3" type="ORF">Palma_106</name>
</gene>
<sequence length="108" mass="12852">MLLNNYETIYILKPDVTEDKNLALVHEYKTLIKQYGGQNVFVQHRGRRHLSYNITHYYDGIYVQMNFEGNGHLVRLLEKSMRFNDKIVRYLTIKTLQQPSLPQLPIKL</sequence>
<dbReference type="HAMAP" id="MF_00360">
    <property type="entry name" value="Ribosomal_bS6"/>
    <property type="match status" value="1"/>
</dbReference>
<dbReference type="InterPro" id="IPR035980">
    <property type="entry name" value="Ribosomal_bS6_sf"/>
</dbReference>
<proteinExistence type="inferred from homology"/>
<evidence type="ECO:0000313" key="3">
    <source>
        <dbReference type="EMBL" id="AOM67738.1"/>
    </source>
</evidence>
<keyword evidence="3" id="KW-0934">Plastid</keyword>
<dbReference type="GeneID" id="29070359"/>
<evidence type="ECO:0000256" key="1">
    <source>
        <dbReference type="ARBA" id="ARBA00009512"/>
    </source>
</evidence>
<dbReference type="PANTHER" id="PTHR21011:SF1">
    <property type="entry name" value="SMALL RIBOSOMAL SUBUNIT PROTEIN BS6M"/>
    <property type="match status" value="1"/>
</dbReference>
<organism evidence="3">
    <name type="scientific">Palmaria palmata</name>
    <name type="common">Dulse</name>
    <name type="synonym">Rhodymenia palmata</name>
    <dbReference type="NCBI Taxonomy" id="2822"/>
    <lineage>
        <taxon>Eukaryota</taxon>
        <taxon>Rhodophyta</taxon>
        <taxon>Florideophyceae</taxon>
        <taxon>Nemaliophycidae</taxon>
        <taxon>Palmariales</taxon>
        <taxon>Palmariaceae</taxon>
        <taxon>Palmaria</taxon>
    </lineage>
</organism>
<dbReference type="EMBL" id="KX284726">
    <property type="protein sequence ID" value="AOM67738.1"/>
    <property type="molecule type" value="Genomic_DNA"/>
</dbReference>